<feature type="compositionally biased region" description="Polar residues" evidence="1">
    <location>
        <begin position="424"/>
        <end position="433"/>
    </location>
</feature>
<accession>A0A428S2N1</accession>
<evidence type="ECO:0000313" key="2">
    <source>
        <dbReference type="EMBL" id="RSL84015.1"/>
    </source>
</evidence>
<protein>
    <submittedName>
        <fullName evidence="2">Uncharacterized protein</fullName>
    </submittedName>
</protein>
<feature type="compositionally biased region" description="Pro residues" evidence="1">
    <location>
        <begin position="409"/>
        <end position="421"/>
    </location>
</feature>
<name>A0A428S2N1_9HYPO</name>
<feature type="compositionally biased region" description="Low complexity" evidence="1">
    <location>
        <begin position="59"/>
        <end position="74"/>
    </location>
</feature>
<dbReference type="AlphaFoldDB" id="A0A428S2N1"/>
<feature type="region of interest" description="Disordered" evidence="1">
    <location>
        <begin position="483"/>
        <end position="506"/>
    </location>
</feature>
<organism evidence="2 3">
    <name type="scientific">Fusarium oligoseptatum</name>
    <dbReference type="NCBI Taxonomy" id="2604345"/>
    <lineage>
        <taxon>Eukaryota</taxon>
        <taxon>Fungi</taxon>
        <taxon>Dikarya</taxon>
        <taxon>Ascomycota</taxon>
        <taxon>Pezizomycotina</taxon>
        <taxon>Sordariomycetes</taxon>
        <taxon>Hypocreomycetidae</taxon>
        <taxon>Hypocreales</taxon>
        <taxon>Nectriaceae</taxon>
        <taxon>Fusarium</taxon>
        <taxon>Fusarium solani species complex</taxon>
    </lineage>
</organism>
<keyword evidence="3" id="KW-1185">Reference proteome</keyword>
<feature type="compositionally biased region" description="Basic and acidic residues" evidence="1">
    <location>
        <begin position="202"/>
        <end position="218"/>
    </location>
</feature>
<evidence type="ECO:0000256" key="1">
    <source>
        <dbReference type="SAM" id="MobiDB-lite"/>
    </source>
</evidence>
<comment type="caution">
    <text evidence="2">The sequence shown here is derived from an EMBL/GenBank/DDBJ whole genome shotgun (WGS) entry which is preliminary data.</text>
</comment>
<dbReference type="Proteomes" id="UP000287144">
    <property type="component" value="Unassembled WGS sequence"/>
</dbReference>
<gene>
    <name evidence="2" type="ORF">CEP52_016555</name>
</gene>
<sequence length="638" mass="69592">MPSIGALHWPEGCRDVPDPNGQGFHDDRDYGCGNDNPSNCLPPTVEFSMPPPRSTSMNSLKKPLPRSPLLSQLRAATEEPPSVPSKMDIPHHPAGKELPLQSVQEPQKQSGLQPPPPSPAESLSSILSAYCRIPHESSASSPDSASTDGGCRSEANASSIHEALLPSTKASSTKASTPIYPTPTKRQHQHQDQQQHAALEPPVKDGRPPHRPPKDSILHLRATPAPQPPPKPEASILLIKSSRPRARQQPGFSHCRSNKADWRSLGPPDQRLIITGHGPATNPAAGTSQLTPQRQRHGSVTTPPRQRPRSTANSTPPSPSPGIRQAPASQRVAKSPAMDSSSSKLGRLMDRLRPRRRAKSRRDTGKSSTHTQLGARWPPTPEHYRKEHIKTPIFDSYASPREPGAEAPPELPGGIPQPPPRQGSRASSPSANTEPKAVVHHHGSIPPTELPSPAETKLPPKPGARAESPMMQALPPLAAGFAINRGPAGSGPAGVRTRHLPRSSARCDKDARLIQSQSGGLLYKGRDGTLYSEMKTDREPDPRAAYFPKQADFPMANGIVIKAPPLKESHFNCHYRHKIMNRRANIYYPLTCQACEKSDVESRWTCLFCHLRICESCVDKLNRNGRDLRRLRDEMKTT</sequence>
<feature type="compositionally biased region" description="Low complexity" evidence="1">
    <location>
        <begin position="167"/>
        <end position="177"/>
    </location>
</feature>
<dbReference type="EMBL" id="NKCK01000360">
    <property type="protein sequence ID" value="RSL84015.1"/>
    <property type="molecule type" value="Genomic_DNA"/>
</dbReference>
<proteinExistence type="predicted"/>
<feature type="compositionally biased region" description="Polar residues" evidence="1">
    <location>
        <begin position="284"/>
        <end position="304"/>
    </location>
</feature>
<evidence type="ECO:0000313" key="3">
    <source>
        <dbReference type="Proteomes" id="UP000287144"/>
    </source>
</evidence>
<feature type="region of interest" description="Disordered" evidence="1">
    <location>
        <begin position="1"/>
        <end position="468"/>
    </location>
</feature>
<reference evidence="2 3" key="1">
    <citation type="submission" date="2017-06" db="EMBL/GenBank/DDBJ databases">
        <title>Comparative genomic analysis of Ambrosia Fusariam Clade fungi.</title>
        <authorList>
            <person name="Stajich J.E."/>
            <person name="Carrillo J."/>
            <person name="Kijimoto T."/>
            <person name="Eskalen A."/>
            <person name="O'Donnell K."/>
            <person name="Kasson M."/>
        </authorList>
    </citation>
    <scope>NUCLEOTIDE SEQUENCE [LARGE SCALE GENOMIC DNA]</scope>
    <source>
        <strain evidence="2 3">NRRL62579</strain>
    </source>
</reference>
<feature type="compositionally biased region" description="Low complexity" evidence="1">
    <location>
        <begin position="398"/>
        <end position="408"/>
    </location>
</feature>
<feature type="compositionally biased region" description="Low complexity" evidence="1">
    <location>
        <begin position="137"/>
        <end position="146"/>
    </location>
</feature>